<feature type="compositionally biased region" description="Low complexity" evidence="2">
    <location>
        <begin position="601"/>
        <end position="619"/>
    </location>
</feature>
<feature type="compositionally biased region" description="Polar residues" evidence="2">
    <location>
        <begin position="132"/>
        <end position="147"/>
    </location>
</feature>
<dbReference type="OrthoDB" id="3438840at2759"/>
<sequence length="814" mass="88876">MAAAPVQRLSGLSSPRSPTLSERSFDSSMILPGDAIRSISPPLYAERPPSPSSFYAHATRSTHTVTLATAPPRRSPHLKSSPPLSSQSSRSTLRNMNPSQAAAISPALTDDTLASSPTVQDGLLRPEPSDGHSPSQRRLSTTSSLNSEDLEMIRNRWPGFDSQGFDDSGVDLEDEETEDQFPATTPDLELESDQWGSGHHEEKENTYSSDLYAKRAEMILADAKKRLNVMENNIRGARQSLVVSPTFNSSKMAAELQQQINAARERDRRLYAGIGPIPPRTRNYQSSPLSATGSPIHARGMSETSVPLPFSSPTYMARAQQSKRASSAMGHGSGPWSPEGYGNGRFPIRESRSFEVMRDPRGTGLGQEDPLRTHSRGSRSPPNVLETLPEDESPKLHRSASTTSSLRDQVHDLKHRISNLRLKTQEDSMRRRSQQSLRAPSPFTSAETWYSGTEAYKTPGSPINADAGVGLKLESPTRKVLYEAGAGNSASKHSDAAAQPDDAYAVKEVDHEFDRPTSEPDEAYDSFHYDQIEEPTVGLGLDLEETEDDFTSAAEDEIDAGSSIYEDAVYEMPVTERHEDRIDAFDYENFFLHSAMGSYSATRPGSSSSSSSTDSVATTRPVSTLLHTRNVSTGSAKRVSMHARNSSSASISTVASFATAAEGLSDEEENPQMDQFSQQLFPNADRASQATIIASPRSDSAHTTPKPTGSGSPSQTSTTSSISRVSSPASGDMVTGLQTSKIFSILLESPRDQPQLALSEEEKQLIYSLAASFQHVVDNLKSTAGDQYERKEWRRRLDEARRMLNGEEFEGQPF</sequence>
<accession>A0A6A5V6Z7</accession>
<feature type="compositionally biased region" description="Acidic residues" evidence="2">
    <location>
        <begin position="168"/>
        <end position="179"/>
    </location>
</feature>
<dbReference type="AlphaFoldDB" id="A0A6A5V6Z7"/>
<feature type="coiled-coil region" evidence="1">
    <location>
        <begin position="213"/>
        <end position="240"/>
    </location>
</feature>
<evidence type="ECO:0000313" key="3">
    <source>
        <dbReference type="EMBL" id="KAF1972895.1"/>
    </source>
</evidence>
<keyword evidence="4" id="KW-1185">Reference proteome</keyword>
<feature type="compositionally biased region" description="Polar residues" evidence="2">
    <location>
        <begin position="10"/>
        <end position="22"/>
    </location>
</feature>
<feature type="compositionally biased region" description="Polar residues" evidence="2">
    <location>
        <begin position="434"/>
        <end position="445"/>
    </location>
</feature>
<feature type="region of interest" description="Disordered" evidence="2">
    <location>
        <begin position="273"/>
        <end position="445"/>
    </location>
</feature>
<feature type="compositionally biased region" description="Low complexity" evidence="2">
    <location>
        <begin position="703"/>
        <end position="731"/>
    </location>
</feature>
<evidence type="ECO:0000256" key="2">
    <source>
        <dbReference type="SAM" id="MobiDB-lite"/>
    </source>
</evidence>
<evidence type="ECO:0000256" key="1">
    <source>
        <dbReference type="SAM" id="Coils"/>
    </source>
</evidence>
<dbReference type="EMBL" id="ML976684">
    <property type="protein sequence ID" value="KAF1972895.1"/>
    <property type="molecule type" value="Genomic_DNA"/>
</dbReference>
<feature type="region of interest" description="Disordered" evidence="2">
    <location>
        <begin position="694"/>
        <end position="733"/>
    </location>
</feature>
<feature type="compositionally biased region" description="Polar residues" evidence="2">
    <location>
        <begin position="282"/>
        <end position="293"/>
    </location>
</feature>
<proteinExistence type="predicted"/>
<feature type="region of interest" description="Disordered" evidence="2">
    <location>
        <begin position="601"/>
        <end position="645"/>
    </location>
</feature>
<gene>
    <name evidence="3" type="ORF">BU23DRAFT_507682</name>
</gene>
<protein>
    <submittedName>
        <fullName evidence="3">Uncharacterized protein</fullName>
    </submittedName>
</protein>
<name>A0A6A5V6Z7_9PLEO</name>
<keyword evidence="1" id="KW-0175">Coiled coil</keyword>
<evidence type="ECO:0000313" key="4">
    <source>
        <dbReference type="Proteomes" id="UP000800036"/>
    </source>
</evidence>
<feature type="region of interest" description="Disordered" evidence="2">
    <location>
        <begin position="1"/>
        <end position="203"/>
    </location>
</feature>
<feature type="compositionally biased region" description="Basic and acidic residues" evidence="2">
    <location>
        <begin position="347"/>
        <end position="361"/>
    </location>
</feature>
<reference evidence="3" key="1">
    <citation type="journal article" date="2020" name="Stud. Mycol.">
        <title>101 Dothideomycetes genomes: a test case for predicting lifestyles and emergence of pathogens.</title>
        <authorList>
            <person name="Haridas S."/>
            <person name="Albert R."/>
            <person name="Binder M."/>
            <person name="Bloem J."/>
            <person name="Labutti K."/>
            <person name="Salamov A."/>
            <person name="Andreopoulos B."/>
            <person name="Baker S."/>
            <person name="Barry K."/>
            <person name="Bills G."/>
            <person name="Bluhm B."/>
            <person name="Cannon C."/>
            <person name="Castanera R."/>
            <person name="Culley D."/>
            <person name="Daum C."/>
            <person name="Ezra D."/>
            <person name="Gonzalez J."/>
            <person name="Henrissat B."/>
            <person name="Kuo A."/>
            <person name="Liang C."/>
            <person name="Lipzen A."/>
            <person name="Lutzoni F."/>
            <person name="Magnuson J."/>
            <person name="Mondo S."/>
            <person name="Nolan M."/>
            <person name="Ohm R."/>
            <person name="Pangilinan J."/>
            <person name="Park H.-J."/>
            <person name="Ramirez L."/>
            <person name="Alfaro M."/>
            <person name="Sun H."/>
            <person name="Tritt A."/>
            <person name="Yoshinaga Y."/>
            <person name="Zwiers L.-H."/>
            <person name="Turgeon B."/>
            <person name="Goodwin S."/>
            <person name="Spatafora J."/>
            <person name="Crous P."/>
            <person name="Grigoriev I."/>
        </authorList>
    </citation>
    <scope>NUCLEOTIDE SEQUENCE</scope>
    <source>
        <strain evidence="3">CBS 107.79</strain>
    </source>
</reference>
<dbReference type="Proteomes" id="UP000800036">
    <property type="component" value="Unassembled WGS sequence"/>
</dbReference>
<feature type="compositionally biased region" description="Low complexity" evidence="2">
    <location>
        <begin position="78"/>
        <end position="94"/>
    </location>
</feature>
<organism evidence="3 4">
    <name type="scientific">Bimuria novae-zelandiae CBS 107.79</name>
    <dbReference type="NCBI Taxonomy" id="1447943"/>
    <lineage>
        <taxon>Eukaryota</taxon>
        <taxon>Fungi</taxon>
        <taxon>Dikarya</taxon>
        <taxon>Ascomycota</taxon>
        <taxon>Pezizomycotina</taxon>
        <taxon>Dothideomycetes</taxon>
        <taxon>Pleosporomycetidae</taxon>
        <taxon>Pleosporales</taxon>
        <taxon>Massarineae</taxon>
        <taxon>Didymosphaeriaceae</taxon>
        <taxon>Bimuria</taxon>
    </lineage>
</organism>
<feature type="compositionally biased region" description="Low complexity" evidence="2">
    <location>
        <begin position="317"/>
        <end position="328"/>
    </location>
</feature>
<feature type="compositionally biased region" description="Polar residues" evidence="2">
    <location>
        <begin position="620"/>
        <end position="635"/>
    </location>
</feature>